<gene>
    <name evidence="1" type="ORF">EJB05_14374</name>
</gene>
<protein>
    <submittedName>
        <fullName evidence="1">Uncharacterized protein</fullName>
    </submittedName>
</protein>
<dbReference type="EMBL" id="RWGY01000007">
    <property type="protein sequence ID" value="TVU40891.1"/>
    <property type="molecule type" value="Genomic_DNA"/>
</dbReference>
<dbReference type="AlphaFoldDB" id="A0A5J9VZ27"/>
<sequence length="114" mass="11745">MDLAAGPLPGIHGVQPIIPELGGVIDSCLDPTPGGDNPSMAAPAPACCFTYPVLNILTLDPMVVFGQGSSFLALMASVAPPAFAFGINQPARFTLSTVFENAPNSIDSLFAQRD</sequence>
<accession>A0A5J9VZ27</accession>
<name>A0A5J9VZ27_9POAL</name>
<evidence type="ECO:0000313" key="2">
    <source>
        <dbReference type="Proteomes" id="UP000324897"/>
    </source>
</evidence>
<organism evidence="1 2">
    <name type="scientific">Eragrostis curvula</name>
    <name type="common">weeping love grass</name>
    <dbReference type="NCBI Taxonomy" id="38414"/>
    <lineage>
        <taxon>Eukaryota</taxon>
        <taxon>Viridiplantae</taxon>
        <taxon>Streptophyta</taxon>
        <taxon>Embryophyta</taxon>
        <taxon>Tracheophyta</taxon>
        <taxon>Spermatophyta</taxon>
        <taxon>Magnoliopsida</taxon>
        <taxon>Liliopsida</taxon>
        <taxon>Poales</taxon>
        <taxon>Poaceae</taxon>
        <taxon>PACMAD clade</taxon>
        <taxon>Chloridoideae</taxon>
        <taxon>Eragrostideae</taxon>
        <taxon>Eragrostidinae</taxon>
        <taxon>Eragrostis</taxon>
    </lineage>
</organism>
<evidence type="ECO:0000313" key="1">
    <source>
        <dbReference type="EMBL" id="TVU40891.1"/>
    </source>
</evidence>
<comment type="caution">
    <text evidence="1">The sequence shown here is derived from an EMBL/GenBank/DDBJ whole genome shotgun (WGS) entry which is preliminary data.</text>
</comment>
<keyword evidence="2" id="KW-1185">Reference proteome</keyword>
<dbReference type="Gramene" id="TVU40891">
    <property type="protein sequence ID" value="TVU40891"/>
    <property type="gene ID" value="EJB05_14374"/>
</dbReference>
<proteinExistence type="predicted"/>
<dbReference type="Proteomes" id="UP000324897">
    <property type="component" value="Chromosome 4"/>
</dbReference>
<reference evidence="1 2" key="1">
    <citation type="journal article" date="2019" name="Sci. Rep.">
        <title>A high-quality genome of Eragrostis curvula grass provides insights into Poaceae evolution and supports new strategies to enhance forage quality.</title>
        <authorList>
            <person name="Carballo J."/>
            <person name="Santos B.A.C.M."/>
            <person name="Zappacosta D."/>
            <person name="Garbus I."/>
            <person name="Selva J.P."/>
            <person name="Gallo C.A."/>
            <person name="Diaz A."/>
            <person name="Albertini E."/>
            <person name="Caccamo M."/>
            <person name="Echenique V."/>
        </authorList>
    </citation>
    <scope>NUCLEOTIDE SEQUENCE [LARGE SCALE GENOMIC DNA]</scope>
    <source>
        <strain evidence="2">cv. Victoria</strain>
        <tissue evidence="1">Leaf</tissue>
    </source>
</reference>